<evidence type="ECO:0000313" key="3">
    <source>
        <dbReference type="Proteomes" id="UP000373149"/>
    </source>
</evidence>
<proteinExistence type="predicted"/>
<name>A0A5N8WRN9_9ACTN</name>
<evidence type="ECO:0008006" key="4">
    <source>
        <dbReference type="Google" id="ProtNLM"/>
    </source>
</evidence>
<sequence length="83" mass="8067">MKQLKVAALLAGSFVVAGAASPAFAAQPADVALPLNGLSNTAAQAQKGTGALPVGGRTKHGKGVANLPQMVPGGLLKGLPVVK</sequence>
<organism evidence="2 3">
    <name type="scientific">Streptomyces acidicola</name>
    <dbReference type="NCBI Taxonomy" id="2596892"/>
    <lineage>
        <taxon>Bacteria</taxon>
        <taxon>Bacillati</taxon>
        <taxon>Actinomycetota</taxon>
        <taxon>Actinomycetes</taxon>
        <taxon>Kitasatosporales</taxon>
        <taxon>Streptomycetaceae</taxon>
        <taxon>Streptomyces</taxon>
    </lineage>
</organism>
<accession>A0A5N8WRN9</accession>
<comment type="caution">
    <text evidence="2">The sequence shown here is derived from an EMBL/GenBank/DDBJ whole genome shotgun (WGS) entry which is preliminary data.</text>
</comment>
<keyword evidence="1" id="KW-0732">Signal</keyword>
<evidence type="ECO:0000256" key="1">
    <source>
        <dbReference type="SAM" id="SignalP"/>
    </source>
</evidence>
<evidence type="ECO:0000313" key="2">
    <source>
        <dbReference type="EMBL" id="MPY49218.1"/>
    </source>
</evidence>
<feature type="chain" id="PRO_5024344773" description="ATP-binding protein" evidence="1">
    <location>
        <begin position="26"/>
        <end position="83"/>
    </location>
</feature>
<reference evidence="2 3" key="1">
    <citation type="submission" date="2019-09" db="EMBL/GenBank/DDBJ databases">
        <authorList>
            <person name="Duangmal K."/>
            <person name="Teo W.F.A."/>
            <person name="Lipun K."/>
        </authorList>
    </citation>
    <scope>NUCLEOTIDE SEQUENCE [LARGE SCALE GENOMIC DNA]</scope>
    <source>
        <strain evidence="2 3">K1PN6</strain>
    </source>
</reference>
<dbReference type="EMBL" id="VMNX01000031">
    <property type="protein sequence ID" value="MPY49218.1"/>
    <property type="molecule type" value="Genomic_DNA"/>
</dbReference>
<gene>
    <name evidence="2" type="ORF">FPZ41_11775</name>
</gene>
<protein>
    <recommendedName>
        <fullName evidence="4">ATP-binding protein</fullName>
    </recommendedName>
</protein>
<dbReference type="Proteomes" id="UP000373149">
    <property type="component" value="Unassembled WGS sequence"/>
</dbReference>
<keyword evidence="3" id="KW-1185">Reference proteome</keyword>
<dbReference type="RefSeq" id="WP_152861783.1">
    <property type="nucleotide sequence ID" value="NZ_VMNX01000031.1"/>
</dbReference>
<dbReference type="AlphaFoldDB" id="A0A5N8WRN9"/>
<feature type="signal peptide" evidence="1">
    <location>
        <begin position="1"/>
        <end position="25"/>
    </location>
</feature>